<dbReference type="Pfam" id="PF09537">
    <property type="entry name" value="DUF2383"/>
    <property type="match status" value="1"/>
</dbReference>
<evidence type="ECO:0000313" key="3">
    <source>
        <dbReference type="Proteomes" id="UP000037267"/>
    </source>
</evidence>
<dbReference type="RefSeq" id="WP_050355009.1">
    <property type="nucleotide sequence ID" value="NZ_LGSS01000005.1"/>
</dbReference>
<protein>
    <recommendedName>
        <fullName evidence="1">DUF2383 domain-containing protein</fullName>
    </recommendedName>
</protein>
<keyword evidence="3" id="KW-1185">Reference proteome</keyword>
<feature type="domain" description="DUF2383" evidence="1">
    <location>
        <begin position="7"/>
        <end position="114"/>
    </location>
</feature>
<dbReference type="Proteomes" id="UP000037267">
    <property type="component" value="Unassembled WGS sequence"/>
</dbReference>
<evidence type="ECO:0000259" key="1">
    <source>
        <dbReference type="Pfam" id="PF09537"/>
    </source>
</evidence>
<comment type="caution">
    <text evidence="2">The sequence shown here is derived from an EMBL/GenBank/DDBJ whole genome shotgun (WGS) entry which is preliminary data.</text>
</comment>
<evidence type="ECO:0000313" key="2">
    <source>
        <dbReference type="EMBL" id="KNF08929.1"/>
    </source>
</evidence>
<gene>
    <name evidence="2" type="ORF">CLPU_5c02360</name>
</gene>
<dbReference type="SUPFAM" id="SSF47240">
    <property type="entry name" value="Ferritin-like"/>
    <property type="match status" value="1"/>
</dbReference>
<name>A0A0L0WBM5_GOTPU</name>
<reference evidence="3" key="1">
    <citation type="submission" date="2015-07" db="EMBL/GenBank/DDBJ databases">
        <title>Draft genome sequence of the purine-degrading Gottschalkia purinilyticum DSM 1384 (formerly Clostridium purinilyticum).</title>
        <authorList>
            <person name="Poehlein A."/>
            <person name="Schiel-Bengelsdorf B."/>
            <person name="Bengelsdorf F.R."/>
            <person name="Daniel R."/>
            <person name="Duerre P."/>
        </authorList>
    </citation>
    <scope>NUCLEOTIDE SEQUENCE [LARGE SCALE GENOMIC DNA]</scope>
    <source>
        <strain evidence="3">DSM 1384</strain>
    </source>
</reference>
<accession>A0A0L0WBM5</accession>
<proteinExistence type="predicted"/>
<dbReference type="AlphaFoldDB" id="A0A0L0WBM5"/>
<dbReference type="InterPro" id="IPR012347">
    <property type="entry name" value="Ferritin-like"/>
</dbReference>
<dbReference type="Gene3D" id="1.20.1260.10">
    <property type="match status" value="1"/>
</dbReference>
<organism evidence="2 3">
    <name type="scientific">Gottschalkia purinilytica</name>
    <name type="common">Clostridium purinilyticum</name>
    <dbReference type="NCBI Taxonomy" id="1503"/>
    <lineage>
        <taxon>Bacteria</taxon>
        <taxon>Bacillati</taxon>
        <taxon>Bacillota</taxon>
        <taxon>Tissierellia</taxon>
        <taxon>Tissierellales</taxon>
        <taxon>Gottschalkiaceae</taxon>
        <taxon>Gottschalkia</taxon>
    </lineage>
</organism>
<dbReference type="OrthoDB" id="1706687at2"/>
<dbReference type="InterPro" id="IPR009078">
    <property type="entry name" value="Ferritin-like_SF"/>
</dbReference>
<dbReference type="EMBL" id="LGSS01000005">
    <property type="protein sequence ID" value="KNF08929.1"/>
    <property type="molecule type" value="Genomic_DNA"/>
</dbReference>
<dbReference type="InterPro" id="IPR019052">
    <property type="entry name" value="DUF2383"/>
</dbReference>
<dbReference type="STRING" id="1503.CLPU_5c02360"/>
<dbReference type="CDD" id="cd00657">
    <property type="entry name" value="Ferritin_like"/>
    <property type="match status" value="1"/>
</dbReference>
<sequence>MSNDLETIESLNELLKGEYMAIDSFNNFISRIEDKNVKDCFKEIQKQHRENIEKLASYIQDIGGQPDENIGMKGKMGKMMLNIDLGSKADTAEIIEKAIEGETKGINMAEKILRGNLDDKSRDIAGEILQKDRKSIEKLKSLI</sequence>